<comment type="caution">
    <text evidence="2">The sequence shown here is derived from an EMBL/GenBank/DDBJ whole genome shotgun (WGS) entry which is preliminary data.</text>
</comment>
<feature type="transmembrane region" description="Helical" evidence="1">
    <location>
        <begin position="6"/>
        <end position="27"/>
    </location>
</feature>
<sequence>MAVDKRTFIIVAVIVAVVLPAIVLVFHRTFFPIIISMQKTFTSAALTNGTTGVPPMLMKLFK</sequence>
<dbReference type="Proteomes" id="UP000178650">
    <property type="component" value="Unassembled WGS sequence"/>
</dbReference>
<name>A0A1G2IY98_9BACT</name>
<keyword evidence="1" id="KW-0472">Membrane</keyword>
<keyword evidence="1" id="KW-1133">Transmembrane helix</keyword>
<proteinExistence type="predicted"/>
<evidence type="ECO:0000256" key="1">
    <source>
        <dbReference type="SAM" id="Phobius"/>
    </source>
</evidence>
<organism evidence="2 3">
    <name type="scientific">Candidatus Staskawiczbacteria bacterium RIFOXYB1_FULL_37_44</name>
    <dbReference type="NCBI Taxonomy" id="1802223"/>
    <lineage>
        <taxon>Bacteria</taxon>
        <taxon>Candidatus Staskawicziibacteriota</taxon>
    </lineage>
</organism>
<evidence type="ECO:0000313" key="2">
    <source>
        <dbReference type="EMBL" id="OGZ79108.1"/>
    </source>
</evidence>
<gene>
    <name evidence="2" type="ORF">A2358_03945</name>
</gene>
<dbReference type="STRING" id="1802223.A2358_03945"/>
<keyword evidence="1" id="KW-0812">Transmembrane</keyword>
<reference evidence="2 3" key="1">
    <citation type="journal article" date="2016" name="Nat. Commun.">
        <title>Thousands of microbial genomes shed light on interconnected biogeochemical processes in an aquifer system.</title>
        <authorList>
            <person name="Anantharaman K."/>
            <person name="Brown C.T."/>
            <person name="Hug L.A."/>
            <person name="Sharon I."/>
            <person name="Castelle C.J."/>
            <person name="Probst A.J."/>
            <person name="Thomas B.C."/>
            <person name="Singh A."/>
            <person name="Wilkins M.J."/>
            <person name="Karaoz U."/>
            <person name="Brodie E.L."/>
            <person name="Williams K.H."/>
            <person name="Hubbard S.S."/>
            <person name="Banfield J.F."/>
        </authorList>
    </citation>
    <scope>NUCLEOTIDE SEQUENCE [LARGE SCALE GENOMIC DNA]</scope>
</reference>
<dbReference type="EMBL" id="MHPJ01000009">
    <property type="protein sequence ID" value="OGZ79108.1"/>
    <property type="molecule type" value="Genomic_DNA"/>
</dbReference>
<accession>A0A1G2IY98</accession>
<protein>
    <submittedName>
        <fullName evidence="2">Uncharacterized protein</fullName>
    </submittedName>
</protein>
<evidence type="ECO:0000313" key="3">
    <source>
        <dbReference type="Proteomes" id="UP000178650"/>
    </source>
</evidence>
<dbReference type="AlphaFoldDB" id="A0A1G2IY98"/>